<evidence type="ECO:0000259" key="2">
    <source>
        <dbReference type="Pfam" id="PF07589"/>
    </source>
</evidence>
<organism evidence="3 4">
    <name type="scientific">Nostoc minutum NIES-26</name>
    <dbReference type="NCBI Taxonomy" id="1844469"/>
    <lineage>
        <taxon>Bacteria</taxon>
        <taxon>Bacillati</taxon>
        <taxon>Cyanobacteriota</taxon>
        <taxon>Cyanophyceae</taxon>
        <taxon>Nostocales</taxon>
        <taxon>Nostocaceae</taxon>
        <taxon>Nostoc</taxon>
    </lineage>
</organism>
<proteinExistence type="predicted"/>
<dbReference type="Proteomes" id="UP000252107">
    <property type="component" value="Unassembled WGS sequence"/>
</dbReference>
<evidence type="ECO:0008006" key="5">
    <source>
        <dbReference type="Google" id="ProtNLM"/>
    </source>
</evidence>
<comment type="caution">
    <text evidence="3">The sequence shown here is derived from an EMBL/GenBank/DDBJ whole genome shotgun (WGS) entry which is preliminary data.</text>
</comment>
<accession>A0A367S3Y7</accession>
<protein>
    <recommendedName>
        <fullName evidence="5">DUF642 domain-containing protein</fullName>
    </recommendedName>
</protein>
<feature type="domain" description="DUF642" evidence="1">
    <location>
        <begin position="33"/>
        <end position="185"/>
    </location>
</feature>
<evidence type="ECO:0000259" key="1">
    <source>
        <dbReference type="Pfam" id="PF04862"/>
    </source>
</evidence>
<dbReference type="AlphaFoldDB" id="A0A367S3Y7"/>
<keyword evidence="4" id="KW-1185">Reference proteome</keyword>
<evidence type="ECO:0000313" key="3">
    <source>
        <dbReference type="EMBL" id="RCJ42694.1"/>
    </source>
</evidence>
<dbReference type="InterPro" id="IPR013424">
    <property type="entry name" value="Ice-binding_C"/>
</dbReference>
<dbReference type="Pfam" id="PF07589">
    <property type="entry name" value="PEP-CTERM"/>
    <property type="match status" value="1"/>
</dbReference>
<dbReference type="NCBIfam" id="TIGR02595">
    <property type="entry name" value="PEP_CTERM"/>
    <property type="match status" value="1"/>
</dbReference>
<dbReference type="EMBL" id="LXQD01000001">
    <property type="protein sequence ID" value="RCJ42694.1"/>
    <property type="molecule type" value="Genomic_DNA"/>
</dbReference>
<feature type="domain" description="Ice-binding protein C-terminal" evidence="2">
    <location>
        <begin position="190"/>
        <end position="214"/>
    </location>
</feature>
<reference evidence="3" key="1">
    <citation type="submission" date="2016-04" db="EMBL/GenBank/DDBJ databases">
        <authorList>
            <person name="Tabuchi Yagui T.R."/>
        </authorList>
    </citation>
    <scope>NUCLEOTIDE SEQUENCE [LARGE SCALE GENOMIC DNA]</scope>
    <source>
        <strain evidence="3">NIES-26</strain>
    </source>
</reference>
<dbReference type="Gene3D" id="2.60.120.260">
    <property type="entry name" value="Galactose-binding domain-like"/>
    <property type="match status" value="1"/>
</dbReference>
<sequence>MFIQKLGLKIGVGLTLGFLPLTLATKPAAAVNLVTNSSFESPDIPTKSYRFLSSIPGWSLVTGSKGRIEVQDRVAGSPFDGFQFVELDSTAVTGIFQDLATTVGQKYELTFAFSPRPTVAQNILNINWGGNLVDSFSASGVGFSNTNWNTYTYELVATSATTRLSFDNLNEISNSFGTYIDYVSVTSVTTVPEPASIMGVLALGTVGATSLCKRQKQKVSAKA</sequence>
<dbReference type="Pfam" id="PF04862">
    <property type="entry name" value="DUF642"/>
    <property type="match status" value="1"/>
</dbReference>
<name>A0A367S3Y7_9NOSO</name>
<dbReference type="InterPro" id="IPR006946">
    <property type="entry name" value="DGR2-like_dom"/>
</dbReference>
<evidence type="ECO:0000313" key="4">
    <source>
        <dbReference type="Proteomes" id="UP000252107"/>
    </source>
</evidence>
<gene>
    <name evidence="3" type="ORF">A6770_07385</name>
</gene>